<dbReference type="Proteomes" id="UP000077755">
    <property type="component" value="Chromosome 2"/>
</dbReference>
<dbReference type="Pfam" id="PF00664">
    <property type="entry name" value="ABC_membrane"/>
    <property type="match status" value="2"/>
</dbReference>
<feature type="transmembrane region" description="Helical" evidence="13">
    <location>
        <begin position="1166"/>
        <end position="1186"/>
    </location>
</feature>
<evidence type="ECO:0000256" key="4">
    <source>
        <dbReference type="ARBA" id="ARBA00022448"/>
    </source>
</evidence>
<feature type="transmembrane region" description="Helical" evidence="13">
    <location>
        <begin position="74"/>
        <end position="96"/>
    </location>
</feature>
<feature type="transmembrane region" description="Helical" evidence="13">
    <location>
        <begin position="1039"/>
        <end position="1062"/>
    </location>
</feature>
<dbReference type="FunFam" id="1.20.1560.10:FF:000002">
    <property type="entry name" value="ABC transporter C family member 5"/>
    <property type="match status" value="1"/>
</dbReference>
<evidence type="ECO:0000256" key="1">
    <source>
        <dbReference type="ARBA" id="ARBA00004141"/>
    </source>
</evidence>
<dbReference type="InterPro" id="IPR011527">
    <property type="entry name" value="ABC1_TM_dom"/>
</dbReference>
<reference evidence="16" key="2">
    <citation type="submission" date="2022-03" db="EMBL/GenBank/DDBJ databases">
        <title>Draft title - Genomic analysis of global carrot germplasm unveils the trajectory of domestication and the origin of high carotenoid orange carrot.</title>
        <authorList>
            <person name="Iorizzo M."/>
            <person name="Ellison S."/>
            <person name="Senalik D."/>
            <person name="Macko-Podgorni A."/>
            <person name="Grzebelus D."/>
            <person name="Bostan H."/>
            <person name="Rolling W."/>
            <person name="Curaba J."/>
            <person name="Simon P."/>
        </authorList>
    </citation>
    <scope>NUCLEOTIDE SEQUENCE</scope>
    <source>
        <tissue evidence="16">Leaf</tissue>
    </source>
</reference>
<feature type="transmembrane region" description="Helical" evidence="13">
    <location>
        <begin position="440"/>
        <end position="462"/>
    </location>
</feature>
<dbReference type="Gene3D" id="3.40.50.300">
    <property type="entry name" value="P-loop containing nucleotide triphosphate hydrolases"/>
    <property type="match status" value="2"/>
</dbReference>
<dbReference type="FunFam" id="1.20.1560.10:FF:000003">
    <property type="entry name" value="ABC transporter C family member 10"/>
    <property type="match status" value="1"/>
</dbReference>
<dbReference type="InterPro" id="IPR003439">
    <property type="entry name" value="ABC_transporter-like_ATP-bd"/>
</dbReference>
<dbReference type="CDD" id="cd03244">
    <property type="entry name" value="ABCC_MRP_domain2"/>
    <property type="match status" value="1"/>
</dbReference>
<evidence type="ECO:0000256" key="7">
    <source>
        <dbReference type="ARBA" id="ARBA00022741"/>
    </source>
</evidence>
<evidence type="ECO:0000256" key="9">
    <source>
        <dbReference type="ARBA" id="ARBA00022967"/>
    </source>
</evidence>
<feature type="domain" description="ABC transporter" evidence="14">
    <location>
        <begin position="1231"/>
        <end position="1465"/>
    </location>
</feature>
<accession>A0AAF0WJB7</accession>
<comment type="catalytic activity">
    <reaction evidence="12">
        <text>ATP + H2O + xenobioticSide 1 = ADP + phosphate + xenobioticSide 2.</text>
        <dbReference type="EC" id="7.6.2.2"/>
    </reaction>
</comment>
<reference evidence="16" key="1">
    <citation type="journal article" date="2016" name="Nat. Genet.">
        <title>A high-quality carrot genome assembly provides new insights into carotenoid accumulation and asterid genome evolution.</title>
        <authorList>
            <person name="Iorizzo M."/>
            <person name="Ellison S."/>
            <person name="Senalik D."/>
            <person name="Zeng P."/>
            <person name="Satapoomin P."/>
            <person name="Huang J."/>
            <person name="Bowman M."/>
            <person name="Iovene M."/>
            <person name="Sanseverino W."/>
            <person name="Cavagnaro P."/>
            <person name="Yildiz M."/>
            <person name="Macko-Podgorni A."/>
            <person name="Moranska E."/>
            <person name="Grzebelus E."/>
            <person name="Grzebelus D."/>
            <person name="Ashrafi H."/>
            <person name="Zheng Z."/>
            <person name="Cheng S."/>
            <person name="Spooner D."/>
            <person name="Van Deynze A."/>
            <person name="Simon P."/>
        </authorList>
    </citation>
    <scope>NUCLEOTIDE SEQUENCE</scope>
    <source>
        <tissue evidence="16">Leaf</tissue>
    </source>
</reference>
<dbReference type="InterPro" id="IPR017871">
    <property type="entry name" value="ABC_transporter-like_CS"/>
</dbReference>
<dbReference type="Pfam" id="PF00005">
    <property type="entry name" value="ABC_tran"/>
    <property type="match status" value="2"/>
</dbReference>
<keyword evidence="5 13" id="KW-0812">Transmembrane</keyword>
<comment type="similarity">
    <text evidence="2">Belongs to the ABC transporter superfamily. ABCC family. Conjugate transporter (TC 3.A.1.208) subfamily.</text>
</comment>
<evidence type="ECO:0000256" key="6">
    <source>
        <dbReference type="ARBA" id="ARBA00022737"/>
    </source>
</evidence>
<organism evidence="16 17">
    <name type="scientific">Daucus carota subsp. sativus</name>
    <name type="common">Carrot</name>
    <dbReference type="NCBI Taxonomy" id="79200"/>
    <lineage>
        <taxon>Eukaryota</taxon>
        <taxon>Viridiplantae</taxon>
        <taxon>Streptophyta</taxon>
        <taxon>Embryophyta</taxon>
        <taxon>Tracheophyta</taxon>
        <taxon>Spermatophyta</taxon>
        <taxon>Magnoliopsida</taxon>
        <taxon>eudicotyledons</taxon>
        <taxon>Gunneridae</taxon>
        <taxon>Pentapetalae</taxon>
        <taxon>asterids</taxon>
        <taxon>campanulids</taxon>
        <taxon>Apiales</taxon>
        <taxon>Apiaceae</taxon>
        <taxon>Apioideae</taxon>
        <taxon>Scandiceae</taxon>
        <taxon>Daucinae</taxon>
        <taxon>Daucus</taxon>
        <taxon>Daucus sect. Daucus</taxon>
    </lineage>
</organism>
<name>A0AAF0WJB7_DAUCS</name>
<evidence type="ECO:0000259" key="15">
    <source>
        <dbReference type="PROSITE" id="PS50929"/>
    </source>
</evidence>
<evidence type="ECO:0000313" key="17">
    <source>
        <dbReference type="Proteomes" id="UP000077755"/>
    </source>
</evidence>
<dbReference type="SUPFAM" id="SSF90123">
    <property type="entry name" value="ABC transporter transmembrane region"/>
    <property type="match status" value="2"/>
</dbReference>
<dbReference type="CDD" id="cd18579">
    <property type="entry name" value="ABC_6TM_ABCC_D1"/>
    <property type="match status" value="1"/>
</dbReference>
<dbReference type="FunFam" id="3.40.50.300:FF:000169">
    <property type="entry name" value="ABC transporter C family member 3"/>
    <property type="match status" value="1"/>
</dbReference>
<dbReference type="InterPro" id="IPR027417">
    <property type="entry name" value="P-loop_NTPase"/>
</dbReference>
<dbReference type="InterPro" id="IPR056228">
    <property type="entry name" value="ABCC10-like_N"/>
</dbReference>
<keyword evidence="8" id="KW-0067">ATP-binding</keyword>
<feature type="transmembrane region" description="Helical" evidence="13">
    <location>
        <begin position="530"/>
        <end position="550"/>
    </location>
</feature>
<keyword evidence="10 13" id="KW-1133">Transmembrane helix</keyword>
<dbReference type="FunFam" id="3.40.50.300:FF:000508">
    <property type="entry name" value="ABC transporter C family member 5"/>
    <property type="match status" value="1"/>
</dbReference>
<dbReference type="Pfam" id="PF24358">
    <property type="entry name" value="ABCC10_N"/>
    <property type="match status" value="1"/>
</dbReference>
<dbReference type="EC" id="7.6.2.2" evidence="3"/>
<keyword evidence="4" id="KW-0813">Transport</keyword>
<dbReference type="InterPro" id="IPR044726">
    <property type="entry name" value="ABCC_6TM_D2"/>
</dbReference>
<dbReference type="GO" id="GO:0016020">
    <property type="term" value="C:membrane"/>
    <property type="evidence" value="ECO:0007669"/>
    <property type="project" value="UniProtKB-SubCell"/>
</dbReference>
<feature type="domain" description="ABC transmembrane type-1" evidence="15">
    <location>
        <begin position="309"/>
        <end position="589"/>
    </location>
</feature>
<feature type="transmembrane region" description="Helical" evidence="13">
    <location>
        <begin position="108"/>
        <end position="127"/>
    </location>
</feature>
<dbReference type="SMART" id="SM00382">
    <property type="entry name" value="AAA"/>
    <property type="match status" value="2"/>
</dbReference>
<dbReference type="PANTHER" id="PTHR24223:SF263">
    <property type="entry name" value="ABC-TYPE XENOBIOTIC TRANSPORTER"/>
    <property type="match status" value="1"/>
</dbReference>
<keyword evidence="9" id="KW-1278">Translocase</keyword>
<dbReference type="InterPro" id="IPR044746">
    <property type="entry name" value="ABCC_6TM_D1"/>
</dbReference>
<sequence length="1476" mass="164946">MNADLWTSICTYEVGRCNSGFVDIFSANSCVSHIFVIFLNILLFISYLTVILYKSSRSDIVVSQSRQGYVPLALWSFVLNCGIGLLYSGLGIAIITQKISSESTLLPLHQWLVVFFQGFIMVILGTFSFRKQQYAPDIALKLLSALFVLYAAFISISSGWEVIAYSKASLKSVLDVLTMPGAILFFLCVLAELKHANTETGIDKATLYTPLQGEGAGAGNKISEDENVTPFSSAGILSRMSFWWLNPILKKGKVKVFEDRDLPKLRHTDRVETCYSLFMEHLTAQTEKRTSGSPPVLSSIFIWQRKAILLSGLFALTKVLALATGPLLLKAFIQVAQGKEAFKYEGYALAAGLFLAKCLESLSERQWNFRTRLIGLQVRSTLSAAIYQKQLRLSNAAKVFHSPGQVINYVIVDAYRIGEFPYYFHQMWATSLQLSLALLIFYYSVGKATIAALFAVILIVLGNSPMAKLQHKYLTELMVTRDRRLRAITEAVTNMKILKLYAWETHFRTVIQGLRKEEARWISAVLSQRGYYLALFWSSTIVITIVTFWACYFMNIPLDTSTVFTFLAAVRIIQEPIRVLPDVAGIFIEAKVSLARIAKFLEEPELQKRSAKSHFKYIEKSIVVRGASFSWDINSSKATLENIDINIKPGEKVAICGEVGSGKSTLLAAILREVPSIKGTVQVYGKIAYVAQTAWIQTGTIQENILFGSLMDQEKYQDVLKRCSLVQDLEILPSGDQTVIGERGVNLSGGQKQRVQLARALYQDADTYLLDDPFSAVDAHTATSLFNEYVMGALLEKTVLLVTHQVDFLPVFDVVLLMSEGKILQADNYHHLLAHSPEFQNLLIAHNDTTNLEKRTTYGSQQRPRISSQEIQNIDAKDELIEGSGDQLIEKEQKETGDTGLKPYIQYLKQNQGFLYLSVSVVFHMVFIVGQLLQGVWLAAELQNPDISTFLLNWIYTVIGCVMSLGLLFRSYAVVVLGTKASESIFSKVIFSVFRAPMSYFDSTPVGRILSRVSSDLSIVDLDLAMKFTMAIGTTMNTYLSFGILSVLTWPILFLIIPTVYISKVLQKFYLASANELMRIDGTTKSSVASHLAESIAGAVTIRAFEEEDRFISQNFDLIDANSNPYFHSFSANEWLIQRLEILCAVIVSFSALGMTLMPLEASKSGYVGMALSYALSLNVFLVYSVQMQSMLSNSIISVERLEQYMHIRSEAPETIDENQPPPNWPSVGRVEISNLKVKYQPNAPLVLRGISCIFEGGHSIGIVGRTGSGKTTLISALFRLVEPTEGKIIIDDIEISTIGLHDLRSQLGIIPQDPTLFSGSVRYNIDPLAEHTDIEIWQVLEKCHLRDAVQEKEEGLNSLVAQDGSNWSMGQRQLFCLARALLKRRKILVLDEATASIDNATDTIIQRTIRTEFATCTVITVAHRIPTVIDCTMVLSMKNGEMVEYDEPNKLLNREGSLFRKLVEEYWSYSTNDPN</sequence>
<dbReference type="PROSITE" id="PS50929">
    <property type="entry name" value="ABC_TM1F"/>
    <property type="match status" value="2"/>
</dbReference>
<keyword evidence="11 13" id="KW-0472">Membrane</keyword>
<evidence type="ECO:0000259" key="14">
    <source>
        <dbReference type="PROSITE" id="PS50893"/>
    </source>
</evidence>
<dbReference type="PROSITE" id="PS00211">
    <property type="entry name" value="ABC_TRANSPORTER_1"/>
    <property type="match status" value="1"/>
</dbReference>
<keyword evidence="7" id="KW-0547">Nucleotide-binding</keyword>
<dbReference type="PANTHER" id="PTHR24223">
    <property type="entry name" value="ATP-BINDING CASSETTE SUB-FAMILY C"/>
    <property type="match status" value="1"/>
</dbReference>
<comment type="subcellular location">
    <subcellularLocation>
        <location evidence="1">Membrane</location>
        <topology evidence="1">Multi-pass membrane protein</topology>
    </subcellularLocation>
</comment>
<protein>
    <recommendedName>
        <fullName evidence="3">ABC-type xenobiotic transporter</fullName>
        <ecNumber evidence="3">7.6.2.2</ecNumber>
    </recommendedName>
</protein>
<dbReference type="GO" id="GO:0016887">
    <property type="term" value="F:ATP hydrolysis activity"/>
    <property type="evidence" value="ECO:0007669"/>
    <property type="project" value="InterPro"/>
</dbReference>
<dbReference type="Gene3D" id="1.20.1560.10">
    <property type="entry name" value="ABC transporter type 1, transmembrane domain"/>
    <property type="match status" value="2"/>
</dbReference>
<dbReference type="PROSITE" id="PS50893">
    <property type="entry name" value="ABC_TRANSPORTER_2"/>
    <property type="match status" value="2"/>
</dbReference>
<feature type="transmembrane region" description="Helical" evidence="13">
    <location>
        <begin position="950"/>
        <end position="969"/>
    </location>
</feature>
<feature type="transmembrane region" description="Helical" evidence="13">
    <location>
        <begin position="139"/>
        <end position="160"/>
    </location>
</feature>
<feature type="transmembrane region" description="Helical" evidence="13">
    <location>
        <begin position="1140"/>
        <end position="1160"/>
    </location>
</feature>
<feature type="transmembrane region" description="Helical" evidence="13">
    <location>
        <begin position="307"/>
        <end position="329"/>
    </location>
</feature>
<dbReference type="InterPro" id="IPR003593">
    <property type="entry name" value="AAA+_ATPase"/>
</dbReference>
<feature type="domain" description="ABC transmembrane type-1" evidence="15">
    <location>
        <begin position="927"/>
        <end position="1194"/>
    </location>
</feature>
<evidence type="ECO:0000256" key="3">
    <source>
        <dbReference type="ARBA" id="ARBA00012191"/>
    </source>
</evidence>
<evidence type="ECO:0000256" key="8">
    <source>
        <dbReference type="ARBA" id="ARBA00022840"/>
    </source>
</evidence>
<feature type="transmembrane region" description="Helical" evidence="13">
    <location>
        <begin position="914"/>
        <end position="938"/>
    </location>
</feature>
<dbReference type="EMBL" id="CP093344">
    <property type="protein sequence ID" value="WOG90396.1"/>
    <property type="molecule type" value="Genomic_DNA"/>
</dbReference>
<dbReference type="InterPro" id="IPR036640">
    <property type="entry name" value="ABC1_TM_sf"/>
</dbReference>
<evidence type="ECO:0000256" key="13">
    <source>
        <dbReference type="SAM" id="Phobius"/>
    </source>
</evidence>
<dbReference type="CDD" id="cd03250">
    <property type="entry name" value="ABCC_MRP_domain1"/>
    <property type="match status" value="1"/>
</dbReference>
<evidence type="ECO:0000313" key="16">
    <source>
        <dbReference type="EMBL" id="WOG90396.1"/>
    </source>
</evidence>
<evidence type="ECO:0000256" key="12">
    <source>
        <dbReference type="ARBA" id="ARBA00034018"/>
    </source>
</evidence>
<dbReference type="GO" id="GO:0008559">
    <property type="term" value="F:ABC-type xenobiotic transporter activity"/>
    <property type="evidence" value="ECO:0007669"/>
    <property type="project" value="UniProtKB-EC"/>
</dbReference>
<dbReference type="InterPro" id="IPR050173">
    <property type="entry name" value="ABC_transporter_C-like"/>
</dbReference>
<evidence type="ECO:0000256" key="11">
    <source>
        <dbReference type="ARBA" id="ARBA00023136"/>
    </source>
</evidence>
<evidence type="ECO:0000256" key="10">
    <source>
        <dbReference type="ARBA" id="ARBA00022989"/>
    </source>
</evidence>
<keyword evidence="17" id="KW-1185">Reference proteome</keyword>
<gene>
    <name evidence="16" type="ORF">DCAR_0209640</name>
</gene>
<feature type="transmembrane region" description="Helical" evidence="13">
    <location>
        <begin position="172"/>
        <end position="191"/>
    </location>
</feature>
<dbReference type="GO" id="GO:0005524">
    <property type="term" value="F:ATP binding"/>
    <property type="evidence" value="ECO:0007669"/>
    <property type="project" value="UniProtKB-KW"/>
</dbReference>
<feature type="domain" description="ABC transporter" evidence="14">
    <location>
        <begin position="624"/>
        <end position="845"/>
    </location>
</feature>
<dbReference type="CDD" id="cd18580">
    <property type="entry name" value="ABC_6TM_ABCC_D2"/>
    <property type="match status" value="1"/>
</dbReference>
<feature type="transmembrane region" description="Helical" evidence="13">
    <location>
        <begin position="31"/>
        <end position="53"/>
    </location>
</feature>
<evidence type="ECO:0000256" key="2">
    <source>
        <dbReference type="ARBA" id="ARBA00009726"/>
    </source>
</evidence>
<dbReference type="SUPFAM" id="SSF52540">
    <property type="entry name" value="P-loop containing nucleoside triphosphate hydrolases"/>
    <property type="match status" value="2"/>
</dbReference>
<keyword evidence="6" id="KW-0677">Repeat</keyword>
<proteinExistence type="inferred from homology"/>
<evidence type="ECO:0000256" key="5">
    <source>
        <dbReference type="ARBA" id="ARBA00022692"/>
    </source>
</evidence>